<reference evidence="13 14" key="1">
    <citation type="submission" date="2020-03" db="EMBL/GenBank/DDBJ databases">
        <title>Genomic Encyclopedia of Type Strains, Phase IV (KMG-IV): sequencing the most valuable type-strain genomes for metagenomic binning, comparative biology and taxonomic classification.</title>
        <authorList>
            <person name="Goeker M."/>
        </authorList>
    </citation>
    <scope>NUCLEOTIDE SEQUENCE [LARGE SCALE GENOMIC DNA]</scope>
    <source>
        <strain evidence="13 14">DSM 105096</strain>
    </source>
</reference>
<dbReference type="EC" id="4.2.3.4" evidence="10"/>
<protein>
    <recommendedName>
        <fullName evidence="10">3-dehydroquinate synthase</fullName>
        <ecNumber evidence="10">4.2.3.4</ecNumber>
    </recommendedName>
</protein>
<dbReference type="InterPro" id="IPR050071">
    <property type="entry name" value="Dehydroquinate_synthase"/>
</dbReference>
<evidence type="ECO:0000256" key="3">
    <source>
        <dbReference type="ARBA" id="ARBA00003485"/>
    </source>
</evidence>
<evidence type="ECO:0000313" key="14">
    <source>
        <dbReference type="Proteomes" id="UP000770785"/>
    </source>
</evidence>
<dbReference type="Proteomes" id="UP000770785">
    <property type="component" value="Unassembled WGS sequence"/>
</dbReference>
<accession>A0ABX0X7P7</accession>
<dbReference type="Gene3D" id="3.40.50.1970">
    <property type="match status" value="1"/>
</dbReference>
<dbReference type="InterPro" id="IPR056179">
    <property type="entry name" value="DHQS_C"/>
</dbReference>
<keyword evidence="6" id="KW-0862">Zinc</keyword>
<dbReference type="PIRSF" id="PIRSF001455">
    <property type="entry name" value="DHQ_synth"/>
    <property type="match status" value="1"/>
</dbReference>
<evidence type="ECO:0000256" key="10">
    <source>
        <dbReference type="NCBIfam" id="TIGR01357"/>
    </source>
</evidence>
<organism evidence="13 14">
    <name type="scientific">Neolewinella antarctica</name>
    <dbReference type="NCBI Taxonomy" id="442734"/>
    <lineage>
        <taxon>Bacteria</taxon>
        <taxon>Pseudomonadati</taxon>
        <taxon>Bacteroidota</taxon>
        <taxon>Saprospiria</taxon>
        <taxon>Saprospirales</taxon>
        <taxon>Lewinellaceae</taxon>
        <taxon>Neolewinella</taxon>
    </lineage>
</organism>
<proteinExistence type="predicted"/>
<dbReference type="EMBL" id="JAATJH010000001">
    <property type="protein sequence ID" value="NJC25261.1"/>
    <property type="molecule type" value="Genomic_DNA"/>
</dbReference>
<feature type="domain" description="3-dehydroquinate synthase C-terminal" evidence="12">
    <location>
        <begin position="174"/>
        <end position="315"/>
    </location>
</feature>
<dbReference type="InterPro" id="IPR016037">
    <property type="entry name" value="DHQ_synth_AroB"/>
</dbReference>
<comment type="cofactor">
    <cofactor evidence="2">
        <name>Co(2+)</name>
        <dbReference type="ChEBI" id="CHEBI:48828"/>
    </cofactor>
</comment>
<evidence type="ECO:0000256" key="9">
    <source>
        <dbReference type="ARBA" id="ARBA00023285"/>
    </source>
</evidence>
<name>A0ABX0X7P7_9BACT</name>
<evidence type="ECO:0000256" key="4">
    <source>
        <dbReference type="ARBA" id="ARBA00022723"/>
    </source>
</evidence>
<dbReference type="InterPro" id="IPR030963">
    <property type="entry name" value="DHQ_synth_fam"/>
</dbReference>
<dbReference type="PANTHER" id="PTHR43622:SF1">
    <property type="entry name" value="3-DEHYDROQUINATE SYNTHASE"/>
    <property type="match status" value="1"/>
</dbReference>
<evidence type="ECO:0000259" key="12">
    <source>
        <dbReference type="Pfam" id="PF24621"/>
    </source>
</evidence>
<evidence type="ECO:0000313" key="13">
    <source>
        <dbReference type="EMBL" id="NJC25261.1"/>
    </source>
</evidence>
<dbReference type="PANTHER" id="PTHR43622">
    <property type="entry name" value="3-DEHYDROQUINATE SYNTHASE"/>
    <property type="match status" value="1"/>
</dbReference>
<dbReference type="Pfam" id="PF24621">
    <property type="entry name" value="DHQS_C"/>
    <property type="match status" value="1"/>
</dbReference>
<evidence type="ECO:0000256" key="8">
    <source>
        <dbReference type="ARBA" id="ARBA00023239"/>
    </source>
</evidence>
<evidence type="ECO:0000259" key="11">
    <source>
        <dbReference type="Pfam" id="PF01761"/>
    </source>
</evidence>
<evidence type="ECO:0000256" key="1">
    <source>
        <dbReference type="ARBA" id="ARBA00001911"/>
    </source>
</evidence>
<dbReference type="SUPFAM" id="SSF56796">
    <property type="entry name" value="Dehydroquinate synthase-like"/>
    <property type="match status" value="1"/>
</dbReference>
<keyword evidence="8 13" id="KW-0456">Lyase</keyword>
<evidence type="ECO:0000256" key="6">
    <source>
        <dbReference type="ARBA" id="ARBA00022833"/>
    </source>
</evidence>
<dbReference type="Gene3D" id="1.20.1090.10">
    <property type="entry name" value="Dehydroquinate synthase-like - alpha domain"/>
    <property type="match status" value="1"/>
</dbReference>
<feature type="domain" description="3-dehydroquinate synthase N-terminal" evidence="11">
    <location>
        <begin position="62"/>
        <end position="172"/>
    </location>
</feature>
<keyword evidence="5" id="KW-0547">Nucleotide-binding</keyword>
<comment type="function">
    <text evidence="3">Catalyzes the conversion of 3-deoxy-D-arabino-heptulosonate 7-phosphate (DAHP) to dehydroquinate (DHQ).</text>
</comment>
<gene>
    <name evidence="13" type="ORF">GGR27_000742</name>
</gene>
<comment type="cofactor">
    <cofactor evidence="1">
        <name>NAD(+)</name>
        <dbReference type="ChEBI" id="CHEBI:57540"/>
    </cofactor>
</comment>
<dbReference type="Pfam" id="PF01761">
    <property type="entry name" value="DHQ_synthase"/>
    <property type="match status" value="1"/>
</dbReference>
<dbReference type="NCBIfam" id="TIGR01357">
    <property type="entry name" value="aroB"/>
    <property type="match status" value="1"/>
</dbReference>
<comment type="caution">
    <text evidence="13">The sequence shown here is derived from an EMBL/GenBank/DDBJ whole genome shotgun (WGS) entry which is preliminary data.</text>
</comment>
<keyword evidence="9" id="KW-0170">Cobalt</keyword>
<dbReference type="GO" id="GO:0003856">
    <property type="term" value="F:3-dehydroquinate synthase activity"/>
    <property type="evidence" value="ECO:0007669"/>
    <property type="project" value="UniProtKB-EC"/>
</dbReference>
<dbReference type="RefSeq" id="WP_168036023.1">
    <property type="nucleotide sequence ID" value="NZ_JAATJH010000001.1"/>
</dbReference>
<dbReference type="CDD" id="cd08195">
    <property type="entry name" value="DHQS"/>
    <property type="match status" value="1"/>
</dbReference>
<keyword evidence="7" id="KW-0520">NAD</keyword>
<evidence type="ECO:0000256" key="2">
    <source>
        <dbReference type="ARBA" id="ARBA00001941"/>
    </source>
</evidence>
<keyword evidence="14" id="KW-1185">Reference proteome</keyword>
<dbReference type="InterPro" id="IPR030960">
    <property type="entry name" value="DHQS/DOIS_N"/>
</dbReference>
<evidence type="ECO:0000256" key="7">
    <source>
        <dbReference type="ARBA" id="ARBA00023027"/>
    </source>
</evidence>
<keyword evidence="4" id="KW-0479">Metal-binding</keyword>
<evidence type="ECO:0000256" key="5">
    <source>
        <dbReference type="ARBA" id="ARBA00022741"/>
    </source>
</evidence>
<sequence>MTLPVADKYNIEFGDVTRAKFDWLKSKEYAGWVVFVDTNTRRDCLPLIEKFLDHPRLLIIECAPGELNKNLGTCQELWSQMFDGGVGRRWCAICLGGGVLEDMSGFVASTFKRGIDFLQIPTTLLAQVDSSVGGKLGVDFYELKNSLGVFNDPIAVWIDHRFLRTLPAREIRSGFAEVIKHALIADAGQWGRIQKIIDLTVVDWSELIPASVNIKREVVLEDPFERGVRKSLNFGHTIGHAIESYFLETEQRLFHGEAIAAGMIMEAWISYQLATLTVSDYQLIESYFLKLYGHQVILESSFDQLFALMANDKKNDDHRINFTLLAEPGRALINQFAGRPVIESAIRHYNSLAVATE</sequence>